<reference evidence="6" key="1">
    <citation type="submission" date="2006-12" db="EMBL/GenBank/DDBJ databases">
        <title>Complete sequence of Halorhodospira halophila SL1.</title>
        <authorList>
            <consortium name="US DOE Joint Genome Institute"/>
            <person name="Copeland A."/>
            <person name="Lucas S."/>
            <person name="Lapidus A."/>
            <person name="Barry K."/>
            <person name="Detter J.C."/>
            <person name="Glavina del Rio T."/>
            <person name="Hammon N."/>
            <person name="Israni S."/>
            <person name="Dalin E."/>
            <person name="Tice H."/>
            <person name="Pitluck S."/>
            <person name="Saunders E."/>
            <person name="Brettin T."/>
            <person name="Bruce D."/>
            <person name="Han C."/>
            <person name="Tapia R."/>
            <person name="Schmutz J."/>
            <person name="Larimer F."/>
            <person name="Land M."/>
            <person name="Hauser L."/>
            <person name="Kyrpides N."/>
            <person name="Mikhailova N."/>
            <person name="Hoff W."/>
            <person name="Richardson P."/>
        </authorList>
    </citation>
    <scope>NUCLEOTIDE SEQUENCE [LARGE SCALE GENOMIC DNA]</scope>
    <source>
        <strain evidence="6">DSM 244 / SL1</strain>
    </source>
</reference>
<dbReference type="InterPro" id="IPR000873">
    <property type="entry name" value="AMP-dep_synth/lig_dom"/>
</dbReference>
<keyword evidence="5" id="KW-0436">Ligase</keyword>
<dbReference type="PANTHER" id="PTHR43347:SF3">
    <property type="entry name" value="ACYL-COA SYNTHETASE SHORT-CHAIN FAMILY MEMBER 3, MITOCHONDRIAL"/>
    <property type="match status" value="1"/>
</dbReference>
<feature type="domain" description="Acetyl-coenzyme A synthetase N-terminal" evidence="4">
    <location>
        <begin position="3"/>
        <end position="55"/>
    </location>
</feature>
<dbReference type="Pfam" id="PF13193">
    <property type="entry name" value="AMP-binding_C"/>
    <property type="match status" value="1"/>
</dbReference>
<dbReference type="Proteomes" id="UP000000647">
    <property type="component" value="Chromosome"/>
</dbReference>
<dbReference type="PANTHER" id="PTHR43347">
    <property type="entry name" value="ACYL-COA SYNTHETASE"/>
    <property type="match status" value="1"/>
</dbReference>
<accession>A1WSZ5</accession>
<dbReference type="STRING" id="349124.Hhal_0012"/>
<dbReference type="Gene3D" id="3.40.50.12780">
    <property type="entry name" value="N-terminal domain of ligase-like"/>
    <property type="match status" value="1"/>
</dbReference>
<gene>
    <name evidence="5" type="ordered locus">Hhal_0012</name>
</gene>
<dbReference type="InterPro" id="IPR032387">
    <property type="entry name" value="ACAS_N"/>
</dbReference>
<feature type="domain" description="AMP-binding enzyme C-terminal" evidence="3">
    <location>
        <begin position="509"/>
        <end position="588"/>
    </location>
</feature>
<dbReference type="KEGG" id="hha:Hhal_0012"/>
<feature type="domain" description="AMP-dependent synthetase/ligase" evidence="2">
    <location>
        <begin position="65"/>
        <end position="445"/>
    </location>
</feature>
<evidence type="ECO:0000256" key="1">
    <source>
        <dbReference type="ARBA" id="ARBA00006432"/>
    </source>
</evidence>
<dbReference type="EMBL" id="CP000544">
    <property type="protein sequence ID" value="ABM60807.1"/>
    <property type="molecule type" value="Genomic_DNA"/>
</dbReference>
<dbReference type="RefSeq" id="WP_011812830.1">
    <property type="nucleotide sequence ID" value="NC_008789.1"/>
</dbReference>
<dbReference type="InterPro" id="IPR045851">
    <property type="entry name" value="AMP-bd_C_sf"/>
</dbReference>
<evidence type="ECO:0000313" key="5">
    <source>
        <dbReference type="EMBL" id="ABM60807.1"/>
    </source>
</evidence>
<dbReference type="InterPro" id="IPR020845">
    <property type="entry name" value="AMP-binding_CS"/>
</dbReference>
<dbReference type="FunFam" id="3.40.50.12780:FF:000011">
    <property type="entry name" value="Acetyl-coenzyme A synthetase 2-like, mitochondrial"/>
    <property type="match status" value="1"/>
</dbReference>
<name>A1WSZ5_HALHL</name>
<evidence type="ECO:0000259" key="3">
    <source>
        <dbReference type="Pfam" id="PF13193"/>
    </source>
</evidence>
<dbReference type="InterPro" id="IPR025110">
    <property type="entry name" value="AMP-bd_C"/>
</dbReference>
<evidence type="ECO:0000259" key="2">
    <source>
        <dbReference type="Pfam" id="PF00501"/>
    </source>
</evidence>
<protein>
    <submittedName>
        <fullName evidence="5">Propionyl-CoA synthetase</fullName>
        <ecNumber evidence="5">6.2.1.17</ecNumber>
    </submittedName>
</protein>
<reference evidence="5 6" key="2">
    <citation type="journal article" date="2013" name="Stand. Genomic Sci.">
        <title>Complete genome sequence of Halorhodospira halophila SL1.</title>
        <authorList>
            <person name="Challacombe J.F."/>
            <person name="Majid S."/>
            <person name="Deole R."/>
            <person name="Brettin T.S."/>
            <person name="Bruce D."/>
            <person name="Delano S.F."/>
            <person name="Detter J.C."/>
            <person name="Gleasner C.D."/>
            <person name="Han C.S."/>
            <person name="Misra M."/>
            <person name="Reitenga K.G."/>
            <person name="Mikhailova N."/>
            <person name="Woyke T."/>
            <person name="Pitluck S."/>
            <person name="Nolan M."/>
            <person name="Land M.L."/>
            <person name="Saunders E."/>
            <person name="Tapia R."/>
            <person name="Lapidus A."/>
            <person name="Ivanova N."/>
            <person name="Hoff W.D."/>
        </authorList>
    </citation>
    <scope>NUCLEOTIDE SEQUENCE [LARGE SCALE GENOMIC DNA]</scope>
    <source>
        <strain evidence="6">DSM 244 / SL1</strain>
    </source>
</reference>
<dbReference type="Pfam" id="PF00501">
    <property type="entry name" value="AMP-binding"/>
    <property type="match status" value="1"/>
</dbReference>
<dbReference type="PROSITE" id="PS00455">
    <property type="entry name" value="AMP_BINDING"/>
    <property type="match status" value="1"/>
</dbReference>
<evidence type="ECO:0000259" key="4">
    <source>
        <dbReference type="Pfam" id="PF16177"/>
    </source>
</evidence>
<dbReference type="GO" id="GO:0070013">
    <property type="term" value="C:intracellular organelle lumen"/>
    <property type="evidence" value="ECO:0007669"/>
    <property type="project" value="UniProtKB-ARBA"/>
</dbReference>
<dbReference type="Pfam" id="PF16177">
    <property type="entry name" value="ACAS_N"/>
    <property type="match status" value="1"/>
</dbReference>
<keyword evidence="6" id="KW-1185">Reference proteome</keyword>
<sequence>MSYQETYWESINDPEAFWLREAQLLQWIAEPPAALSLDEQGRQRWFRGGRLNVSQLALDAHVEAGRGEQPALLYDSPVSGSREQYTYRQLLDEVSRAAGMLRDLGVGHGDRVVIYMPMIPEAVIAMLACARLGAIHSVVFGGFAANELAVRIDDANPRVVLTASCGIEVDRVIPYQPLVDEALRRAEHKPARVVYVSRPQAQVAWDENRDLDWHTQLAQSAPAEPVAVDATDPLYILYTSGTTGKPKGVVRDSGGYAVALNWSLGAIYDLHPGDVFWTASDVGWVVGHSYIVYGPLIRGCTTVVYEGKPVRTPDAGAFWRVISEYRAKAFFTAPTAFRAIKKEDPEARHLQDYDLSCLENVFVAGERLDPPTYEWLSQTLQRPVIDHWWQTETGWPIVANPMGIEPLPIKSGSATVPMAGYDIRVLDDSGRELPAGEQGNLAIRLPLPPGCLPTLWNDEARFRKSYLERFPGFYDTSDGGLIDEDGYVYVMGRVDDVINVAGHRLSTGEMEEVIGDHSAVAECAVVGIHDDTKGELPVAFVVLKDGTDIDQERIEEDLVAMIRNEIGAIASLRRVAVVQKLPKTRSGKILRKSIRTLAKEAREQVPTPSTIDDASSLDEIADAIQTYNLGRYAS</sequence>
<dbReference type="eggNOG" id="COG0365">
    <property type="taxonomic scope" value="Bacteria"/>
</dbReference>
<dbReference type="OrthoDB" id="9803968at2"/>
<dbReference type="GO" id="GO:0050218">
    <property type="term" value="F:propionate-CoA ligase activity"/>
    <property type="evidence" value="ECO:0007669"/>
    <property type="project" value="UniProtKB-EC"/>
</dbReference>
<dbReference type="InterPro" id="IPR042099">
    <property type="entry name" value="ANL_N_sf"/>
</dbReference>
<dbReference type="EC" id="6.2.1.17" evidence="5"/>
<dbReference type="Gene3D" id="3.30.300.30">
    <property type="match status" value="1"/>
</dbReference>
<organism evidence="5 6">
    <name type="scientific">Halorhodospira halophila (strain DSM 244 / SL1)</name>
    <name type="common">Ectothiorhodospira halophila (strain DSM 244 / SL1)</name>
    <dbReference type="NCBI Taxonomy" id="349124"/>
    <lineage>
        <taxon>Bacteria</taxon>
        <taxon>Pseudomonadati</taxon>
        <taxon>Pseudomonadota</taxon>
        <taxon>Gammaproteobacteria</taxon>
        <taxon>Chromatiales</taxon>
        <taxon>Ectothiorhodospiraceae</taxon>
        <taxon>Halorhodospira</taxon>
    </lineage>
</organism>
<dbReference type="AlphaFoldDB" id="A1WSZ5"/>
<dbReference type="CDD" id="cd05967">
    <property type="entry name" value="PrpE"/>
    <property type="match status" value="1"/>
</dbReference>
<dbReference type="SUPFAM" id="SSF56801">
    <property type="entry name" value="Acetyl-CoA synthetase-like"/>
    <property type="match status" value="1"/>
</dbReference>
<comment type="similarity">
    <text evidence="1">Belongs to the ATP-dependent AMP-binding enzyme family.</text>
</comment>
<dbReference type="HOGENOM" id="CLU_000022_3_6_6"/>
<dbReference type="NCBIfam" id="NF001208">
    <property type="entry name" value="PRK00174.1"/>
    <property type="match status" value="1"/>
</dbReference>
<evidence type="ECO:0000313" key="6">
    <source>
        <dbReference type="Proteomes" id="UP000000647"/>
    </source>
</evidence>
<proteinExistence type="inferred from homology"/>